<evidence type="ECO:0000256" key="4">
    <source>
        <dbReference type="ARBA" id="ARBA00022475"/>
    </source>
</evidence>
<dbReference type="AlphaFoldDB" id="A0A6C0GC10"/>
<keyword evidence="5 12" id="KW-0812">Transmembrane</keyword>
<evidence type="ECO:0000256" key="1">
    <source>
        <dbReference type="ARBA" id="ARBA00004651"/>
    </source>
</evidence>
<evidence type="ECO:0000256" key="5">
    <source>
        <dbReference type="ARBA" id="ARBA00022692"/>
    </source>
</evidence>
<evidence type="ECO:0000256" key="10">
    <source>
        <dbReference type="ARBA" id="ARBA00023201"/>
    </source>
</evidence>
<name>A0A6C0GC10_9BACT</name>
<feature type="transmembrane region" description="Helical" evidence="12">
    <location>
        <begin position="74"/>
        <end position="96"/>
    </location>
</feature>
<feature type="transmembrane region" description="Helical" evidence="12">
    <location>
        <begin position="6"/>
        <end position="22"/>
    </location>
</feature>
<protein>
    <submittedName>
        <fullName evidence="13">Sodium:solute symporter</fullName>
    </submittedName>
</protein>
<dbReference type="Proteomes" id="UP000480178">
    <property type="component" value="Chromosome"/>
</dbReference>
<dbReference type="EMBL" id="CP048222">
    <property type="protein sequence ID" value="QHT65427.1"/>
    <property type="molecule type" value="Genomic_DNA"/>
</dbReference>
<dbReference type="InterPro" id="IPR001734">
    <property type="entry name" value="Na/solute_symporter"/>
</dbReference>
<dbReference type="GO" id="GO:0005886">
    <property type="term" value="C:plasma membrane"/>
    <property type="evidence" value="ECO:0007669"/>
    <property type="project" value="UniProtKB-SubCell"/>
</dbReference>
<evidence type="ECO:0000256" key="2">
    <source>
        <dbReference type="ARBA" id="ARBA00006434"/>
    </source>
</evidence>
<evidence type="ECO:0000256" key="7">
    <source>
        <dbReference type="ARBA" id="ARBA00023053"/>
    </source>
</evidence>
<evidence type="ECO:0000256" key="11">
    <source>
        <dbReference type="RuleBase" id="RU362091"/>
    </source>
</evidence>
<dbReference type="InterPro" id="IPR038377">
    <property type="entry name" value="Na/Glc_symporter_sf"/>
</dbReference>
<evidence type="ECO:0000313" key="14">
    <source>
        <dbReference type="Proteomes" id="UP000480178"/>
    </source>
</evidence>
<dbReference type="KEGG" id="rhoz:GXP67_01415"/>
<proteinExistence type="inferred from homology"/>
<keyword evidence="7" id="KW-0915">Sodium</keyword>
<accession>A0A6C0GC10</accession>
<feature type="transmembrane region" description="Helical" evidence="12">
    <location>
        <begin position="459"/>
        <end position="476"/>
    </location>
</feature>
<dbReference type="Pfam" id="PF00474">
    <property type="entry name" value="SSF"/>
    <property type="match status" value="2"/>
</dbReference>
<dbReference type="Gene3D" id="1.20.1730.10">
    <property type="entry name" value="Sodium/glucose cotransporter"/>
    <property type="match status" value="1"/>
</dbReference>
<dbReference type="InterPro" id="IPR051163">
    <property type="entry name" value="Sodium:Solute_Symporter_SSF"/>
</dbReference>
<organism evidence="13 14">
    <name type="scientific">Rhodocytophaga rosea</name>
    <dbReference type="NCBI Taxonomy" id="2704465"/>
    <lineage>
        <taxon>Bacteria</taxon>
        <taxon>Pseudomonadati</taxon>
        <taxon>Bacteroidota</taxon>
        <taxon>Cytophagia</taxon>
        <taxon>Cytophagales</taxon>
        <taxon>Rhodocytophagaceae</taxon>
        <taxon>Rhodocytophaga</taxon>
    </lineage>
</organism>
<feature type="transmembrane region" description="Helical" evidence="12">
    <location>
        <begin position="117"/>
        <end position="136"/>
    </location>
</feature>
<comment type="similarity">
    <text evidence="2 11">Belongs to the sodium:solute symporter (SSF) (TC 2.A.21) family.</text>
</comment>
<dbReference type="RefSeq" id="WP_162441514.1">
    <property type="nucleotide sequence ID" value="NZ_CP048222.1"/>
</dbReference>
<dbReference type="PANTHER" id="PTHR42985:SF47">
    <property type="entry name" value="INTEGRAL MEMBRANE TRANSPORT PROTEIN"/>
    <property type="match status" value="1"/>
</dbReference>
<keyword evidence="9 12" id="KW-0472">Membrane</keyword>
<dbReference type="PANTHER" id="PTHR42985">
    <property type="entry name" value="SODIUM-COUPLED MONOCARBOXYLATE TRANSPORTER"/>
    <property type="match status" value="1"/>
</dbReference>
<keyword evidence="3" id="KW-0813">Transport</keyword>
<feature type="transmembrane region" description="Helical" evidence="12">
    <location>
        <begin position="231"/>
        <end position="250"/>
    </location>
</feature>
<evidence type="ECO:0000256" key="6">
    <source>
        <dbReference type="ARBA" id="ARBA00022989"/>
    </source>
</evidence>
<dbReference type="CDD" id="cd11494">
    <property type="entry name" value="SLC5sbd_NIS-like_u2"/>
    <property type="match status" value="1"/>
</dbReference>
<evidence type="ECO:0000313" key="13">
    <source>
        <dbReference type="EMBL" id="QHT65427.1"/>
    </source>
</evidence>
<evidence type="ECO:0000256" key="12">
    <source>
        <dbReference type="SAM" id="Phobius"/>
    </source>
</evidence>
<feature type="transmembrane region" description="Helical" evidence="12">
    <location>
        <begin position="488"/>
        <end position="506"/>
    </location>
</feature>
<evidence type="ECO:0000256" key="9">
    <source>
        <dbReference type="ARBA" id="ARBA00023136"/>
    </source>
</evidence>
<keyword evidence="10" id="KW-0739">Sodium transport</keyword>
<reference evidence="13 14" key="1">
    <citation type="submission" date="2020-01" db="EMBL/GenBank/DDBJ databases">
        <authorList>
            <person name="Kim M.K."/>
        </authorList>
    </citation>
    <scope>NUCLEOTIDE SEQUENCE [LARGE SCALE GENOMIC DNA]</scope>
    <source>
        <strain evidence="13 14">172606-1</strain>
    </source>
</reference>
<feature type="transmembrane region" description="Helical" evidence="12">
    <location>
        <begin position="42"/>
        <end position="62"/>
    </location>
</feature>
<evidence type="ECO:0000256" key="8">
    <source>
        <dbReference type="ARBA" id="ARBA00023065"/>
    </source>
</evidence>
<feature type="transmembrane region" description="Helical" evidence="12">
    <location>
        <begin position="513"/>
        <end position="531"/>
    </location>
</feature>
<dbReference type="PROSITE" id="PS50283">
    <property type="entry name" value="NA_SOLUT_SYMP_3"/>
    <property type="match status" value="1"/>
</dbReference>
<keyword evidence="4" id="KW-1003">Cell membrane</keyword>
<keyword evidence="14" id="KW-1185">Reference proteome</keyword>
<feature type="transmembrane region" description="Helical" evidence="12">
    <location>
        <begin position="537"/>
        <end position="558"/>
    </location>
</feature>
<sequence>MRILDWIVLVAALLFIVLYGIWKGRGNKDMKGYLLANRAMPWYTVGLSIIATQASAITFLSAPGQAFSDGMRFVQFYFGLPIAMIVLCITAVPIYHKLNVYTAYEYLENRFDLKTRVLAAFLFLIQRGISTGLSIYAPSIILSSLLGWNTNLTSIIIGVMVLMYTVFGGSKAVSHTQLGQMAIILSGMVTAFFMILYLLPDDISFMEAVKVAGKTGRLNAIDLEFNPDSQYNIWSGIIGGFFLAMSYFGTDQSQVGRYLSGSSIAQSRLGLLFNGIIKVPMQFCILFVGIMVFVFYQFVMPPVFFNTVETDKLRNSAYAAEFAVLEKKHETIFQTRQAEIRQLVGALRSGDETSIASAEQQLERSLALDTAVRGETVRLIKKNDKLADVNDTNYVFLNFVTTYLPAGVVGLLIAVVFSASMSSSASAFNSLTSTTIVDVYKRIIRKDASEEHYFHMSRWITIGWGVFCVVVALYAGRVGNLLEAVNRLGSLFYGAILGIFVCAFYFKKIRGAATFYAAIITEVVVFALFYFSSIAFLWYNVIGCLLVILIAWIFNLFLQPDPEKVPVVSAKKG</sequence>
<dbReference type="GO" id="GO:0006814">
    <property type="term" value="P:sodium ion transport"/>
    <property type="evidence" value="ECO:0007669"/>
    <property type="project" value="UniProtKB-KW"/>
</dbReference>
<keyword evidence="8" id="KW-0406">Ion transport</keyword>
<gene>
    <name evidence="13" type="ORF">GXP67_01415</name>
</gene>
<comment type="subcellular location">
    <subcellularLocation>
        <location evidence="1">Cell membrane</location>
        <topology evidence="1">Multi-pass membrane protein</topology>
    </subcellularLocation>
</comment>
<evidence type="ECO:0000256" key="3">
    <source>
        <dbReference type="ARBA" id="ARBA00022448"/>
    </source>
</evidence>
<keyword evidence="6 12" id="KW-1133">Transmembrane helix</keyword>
<feature type="transmembrane region" description="Helical" evidence="12">
    <location>
        <begin position="271"/>
        <end position="296"/>
    </location>
</feature>
<feature type="transmembrane region" description="Helical" evidence="12">
    <location>
        <begin position="394"/>
        <end position="417"/>
    </location>
</feature>
<feature type="transmembrane region" description="Helical" evidence="12">
    <location>
        <begin position="179"/>
        <end position="199"/>
    </location>
</feature>
<feature type="transmembrane region" description="Helical" evidence="12">
    <location>
        <begin position="148"/>
        <end position="167"/>
    </location>
</feature>
<dbReference type="GO" id="GO:0015293">
    <property type="term" value="F:symporter activity"/>
    <property type="evidence" value="ECO:0007669"/>
    <property type="project" value="TreeGrafter"/>
</dbReference>